<evidence type="ECO:0000256" key="2">
    <source>
        <dbReference type="ARBA" id="ARBA00006757"/>
    </source>
</evidence>
<evidence type="ECO:0000313" key="8">
    <source>
        <dbReference type="Proteomes" id="UP000800096"/>
    </source>
</evidence>
<dbReference type="PANTHER" id="PTHR42038:SF2">
    <property type="entry name" value="TERPENE CYCLASE AUSL"/>
    <property type="match status" value="1"/>
</dbReference>
<evidence type="ECO:0000256" key="4">
    <source>
        <dbReference type="ARBA" id="ARBA00022989"/>
    </source>
</evidence>
<name>A0A6A5QVG3_AMPQU</name>
<keyword evidence="4 6" id="KW-1133">Transmembrane helix</keyword>
<organism evidence="7 8">
    <name type="scientific">Ampelomyces quisqualis</name>
    <name type="common">Powdery mildew agent</name>
    <dbReference type="NCBI Taxonomy" id="50730"/>
    <lineage>
        <taxon>Eukaryota</taxon>
        <taxon>Fungi</taxon>
        <taxon>Dikarya</taxon>
        <taxon>Ascomycota</taxon>
        <taxon>Pezizomycotina</taxon>
        <taxon>Dothideomycetes</taxon>
        <taxon>Pleosporomycetidae</taxon>
        <taxon>Pleosporales</taxon>
        <taxon>Pleosporineae</taxon>
        <taxon>Phaeosphaeriaceae</taxon>
        <taxon>Ampelomyces</taxon>
    </lineage>
</organism>
<evidence type="ECO:0000256" key="3">
    <source>
        <dbReference type="ARBA" id="ARBA00022692"/>
    </source>
</evidence>
<dbReference type="OrthoDB" id="5294024at2759"/>
<comment type="similarity">
    <text evidence="2">Belongs to the paxB family.</text>
</comment>
<keyword evidence="3 6" id="KW-0812">Transmembrane</keyword>
<dbReference type="AlphaFoldDB" id="A0A6A5QVG3"/>
<gene>
    <name evidence="7" type="ORF">BDU57DRAFT_203805</name>
</gene>
<evidence type="ECO:0000256" key="5">
    <source>
        <dbReference type="ARBA" id="ARBA00023136"/>
    </source>
</evidence>
<dbReference type="Proteomes" id="UP000800096">
    <property type="component" value="Unassembled WGS sequence"/>
</dbReference>
<feature type="transmembrane region" description="Helical" evidence="6">
    <location>
        <begin position="78"/>
        <end position="101"/>
    </location>
</feature>
<feature type="transmembrane region" description="Helical" evidence="6">
    <location>
        <begin position="50"/>
        <end position="72"/>
    </location>
</feature>
<dbReference type="InterPro" id="IPR039020">
    <property type="entry name" value="PaxB-like"/>
</dbReference>
<dbReference type="Pfam" id="PF25129">
    <property type="entry name" value="Pyr4-TMTC"/>
    <property type="match status" value="1"/>
</dbReference>
<feature type="transmembrane region" description="Helical" evidence="6">
    <location>
        <begin position="16"/>
        <end position="38"/>
    </location>
</feature>
<dbReference type="GO" id="GO:0016020">
    <property type="term" value="C:membrane"/>
    <property type="evidence" value="ECO:0007669"/>
    <property type="project" value="UniProtKB-SubCell"/>
</dbReference>
<dbReference type="PANTHER" id="PTHR42038">
    <property type="match status" value="1"/>
</dbReference>
<keyword evidence="5 6" id="KW-0472">Membrane</keyword>
<evidence type="ECO:0000256" key="6">
    <source>
        <dbReference type="SAM" id="Phobius"/>
    </source>
</evidence>
<evidence type="ECO:0000313" key="7">
    <source>
        <dbReference type="EMBL" id="KAF1918564.1"/>
    </source>
</evidence>
<sequence length="125" mass="13860">MASLTRVFTGLDGDELGYWTALLARVVLGVMSPAQIVVRGDGRDSSFAVWLSRFAGRLFGLNFNYTYCWWVWPEAHGYLANPIAVVMMVTWVLVDLAYLVVRYNVGVSLPSNKPTARSGGVDKLQ</sequence>
<comment type="subcellular location">
    <subcellularLocation>
        <location evidence="1">Membrane</location>
        <topology evidence="1">Multi-pass membrane protein</topology>
    </subcellularLocation>
</comment>
<dbReference type="GO" id="GO:0016829">
    <property type="term" value="F:lyase activity"/>
    <property type="evidence" value="ECO:0007669"/>
    <property type="project" value="InterPro"/>
</dbReference>
<keyword evidence="8" id="KW-1185">Reference proteome</keyword>
<accession>A0A6A5QVG3</accession>
<reference evidence="7" key="1">
    <citation type="journal article" date="2020" name="Stud. Mycol.">
        <title>101 Dothideomycetes genomes: a test case for predicting lifestyles and emergence of pathogens.</title>
        <authorList>
            <person name="Haridas S."/>
            <person name="Albert R."/>
            <person name="Binder M."/>
            <person name="Bloem J."/>
            <person name="Labutti K."/>
            <person name="Salamov A."/>
            <person name="Andreopoulos B."/>
            <person name="Baker S."/>
            <person name="Barry K."/>
            <person name="Bills G."/>
            <person name="Bluhm B."/>
            <person name="Cannon C."/>
            <person name="Castanera R."/>
            <person name="Culley D."/>
            <person name="Daum C."/>
            <person name="Ezra D."/>
            <person name="Gonzalez J."/>
            <person name="Henrissat B."/>
            <person name="Kuo A."/>
            <person name="Liang C."/>
            <person name="Lipzen A."/>
            <person name="Lutzoni F."/>
            <person name="Magnuson J."/>
            <person name="Mondo S."/>
            <person name="Nolan M."/>
            <person name="Ohm R."/>
            <person name="Pangilinan J."/>
            <person name="Park H.-J."/>
            <person name="Ramirez L."/>
            <person name="Alfaro M."/>
            <person name="Sun H."/>
            <person name="Tritt A."/>
            <person name="Yoshinaga Y."/>
            <person name="Zwiers L.-H."/>
            <person name="Turgeon B."/>
            <person name="Goodwin S."/>
            <person name="Spatafora J."/>
            <person name="Crous P."/>
            <person name="Grigoriev I."/>
        </authorList>
    </citation>
    <scope>NUCLEOTIDE SEQUENCE</scope>
    <source>
        <strain evidence="7">HMLAC05119</strain>
    </source>
</reference>
<proteinExistence type="inferred from homology"/>
<evidence type="ECO:0000256" key="1">
    <source>
        <dbReference type="ARBA" id="ARBA00004141"/>
    </source>
</evidence>
<dbReference type="EMBL" id="ML979134">
    <property type="protein sequence ID" value="KAF1918564.1"/>
    <property type="molecule type" value="Genomic_DNA"/>
</dbReference>
<protein>
    <submittedName>
        <fullName evidence="7">Uncharacterized protein</fullName>
    </submittedName>
</protein>